<keyword evidence="2" id="KW-1185">Reference proteome</keyword>
<protein>
    <submittedName>
        <fullName evidence="1">Uncharacterized protein</fullName>
    </submittedName>
</protein>
<name>A0A176S174_9GAMM</name>
<dbReference type="Proteomes" id="UP000076962">
    <property type="component" value="Unassembled WGS sequence"/>
</dbReference>
<accession>A0A176S174</accession>
<gene>
    <name evidence="1" type="ORF">THIOM_002550</name>
</gene>
<reference evidence="1 2" key="1">
    <citation type="submission" date="2016-05" db="EMBL/GenBank/DDBJ databases">
        <title>Single-cell genome of chain-forming Candidatus Thiomargarita nelsonii and comparison to other large sulfur-oxidizing bacteria.</title>
        <authorList>
            <person name="Winkel M."/>
            <person name="Salman V."/>
            <person name="Woyke T."/>
            <person name="Schulz-Vogt H."/>
            <person name="Richter M."/>
            <person name="Flood B."/>
            <person name="Bailey J."/>
            <person name="Amann R."/>
            <person name="Mussmann M."/>
        </authorList>
    </citation>
    <scope>NUCLEOTIDE SEQUENCE [LARGE SCALE GENOMIC DNA]</scope>
    <source>
        <strain evidence="1 2">THI036</strain>
    </source>
</reference>
<sequence>MMIVALSKISPLIGEVRVIVKVSEPSDLSSSIIVIVNVLSVESPSAQYNVPVVWM</sequence>
<dbReference type="AlphaFoldDB" id="A0A176S174"/>
<proteinExistence type="predicted"/>
<dbReference type="EMBL" id="LUTY01001467">
    <property type="protein sequence ID" value="OAD21677.1"/>
    <property type="molecule type" value="Genomic_DNA"/>
</dbReference>
<organism evidence="1 2">
    <name type="scientific">Candidatus Thiomargarita nelsonii</name>
    <dbReference type="NCBI Taxonomy" id="1003181"/>
    <lineage>
        <taxon>Bacteria</taxon>
        <taxon>Pseudomonadati</taxon>
        <taxon>Pseudomonadota</taxon>
        <taxon>Gammaproteobacteria</taxon>
        <taxon>Thiotrichales</taxon>
        <taxon>Thiotrichaceae</taxon>
        <taxon>Thiomargarita</taxon>
    </lineage>
</organism>
<evidence type="ECO:0000313" key="2">
    <source>
        <dbReference type="Proteomes" id="UP000076962"/>
    </source>
</evidence>
<comment type="caution">
    <text evidence="1">The sequence shown here is derived from an EMBL/GenBank/DDBJ whole genome shotgun (WGS) entry which is preliminary data.</text>
</comment>
<evidence type="ECO:0000313" key="1">
    <source>
        <dbReference type="EMBL" id="OAD21677.1"/>
    </source>
</evidence>